<sequence>MASRRPEQYLPHIPLDFNCPDFIKSSPHIQAIPHISVQSGHVLEQGEFVKRIHQRVVAEGKPLRVKFANDFNDISFGPEWLSTHFGDKVGSVRDSNTTKLTATTVRSYMQQLPSLAAQCFHTRRQSPINMARERLHMDNLECPSVWWNTISRQLPVPLSQLAEDTTTNDIKVSVGYESTFAGMKTSYPRSLTADMMVDASAGDGLNSFEHQGSTVWFVVEAKDKEALNQHFDNLGNNDYDAGGRFMSLQQLQTAPVTIHVATQTSGCMILVPSQAQYQTFDCGTHTIRVQWAMATPTSDPQPVAVRPVQDALETYVLETLHDAAPHNGRSKAPHAFTGPTQQPPCLRSASPQIIQSIEDRHALSLDTHQEELVIQMADSQLDDPTYVDDSSETSEEITEDESDVPRSQDEPRVIPESLLSDGQHSSHGSSSTFNGCSDYAKDDRRLKKRKACTANLVHTSTAQKRRCVTTTMMTVGDAGLAPPISSTDIIPMDRALRDLKKVFQQAANDSQVVTLRIETSQPANKMMATEHGDPRHRQSAIVIIGHSSPPTQPLEAVQDRESPVVGIPILCGPLRADNDPSPAIPPDSDELRLQPIIERNIGRPLNELRDGANLSIAQVQEKLLSLI</sequence>
<keyword evidence="3" id="KW-1185">Reference proteome</keyword>
<feature type="compositionally biased region" description="Acidic residues" evidence="1">
    <location>
        <begin position="385"/>
        <end position="402"/>
    </location>
</feature>
<feature type="region of interest" description="Disordered" evidence="1">
    <location>
        <begin position="324"/>
        <end position="347"/>
    </location>
</feature>
<accession>A0A6H0XT18</accession>
<evidence type="ECO:0000313" key="3">
    <source>
        <dbReference type="Proteomes" id="UP000503462"/>
    </source>
</evidence>
<name>A0A6H0XT18_9PEZI</name>
<evidence type="ECO:0000256" key="1">
    <source>
        <dbReference type="SAM" id="MobiDB-lite"/>
    </source>
</evidence>
<dbReference type="Gene3D" id="2.60.120.650">
    <property type="entry name" value="Cupin"/>
    <property type="match status" value="1"/>
</dbReference>
<feature type="region of interest" description="Disordered" evidence="1">
    <location>
        <begin position="379"/>
        <end position="411"/>
    </location>
</feature>
<dbReference type="Proteomes" id="UP000503462">
    <property type="component" value="Chromosome 2"/>
</dbReference>
<proteinExistence type="predicted"/>
<protein>
    <submittedName>
        <fullName evidence="2">Uncharacterized protein</fullName>
    </submittedName>
</protein>
<dbReference type="OrthoDB" id="298344at2759"/>
<dbReference type="AlphaFoldDB" id="A0A6H0XT18"/>
<reference evidence="2 3" key="1">
    <citation type="journal article" date="2016" name="Sci. Rep.">
        <title>Peltaster fructicola genome reveals evolution from an invasive phytopathogen to an ectophytic parasite.</title>
        <authorList>
            <person name="Xu C."/>
            <person name="Chen H."/>
            <person name="Gleason M.L."/>
            <person name="Xu J.R."/>
            <person name="Liu H."/>
            <person name="Zhang R."/>
            <person name="Sun G."/>
        </authorList>
    </citation>
    <scope>NUCLEOTIDE SEQUENCE [LARGE SCALE GENOMIC DNA]</scope>
    <source>
        <strain evidence="2 3">LNHT1506</strain>
    </source>
</reference>
<gene>
    <name evidence="2" type="ORF">AMS68_003424</name>
</gene>
<organism evidence="2 3">
    <name type="scientific">Peltaster fructicola</name>
    <dbReference type="NCBI Taxonomy" id="286661"/>
    <lineage>
        <taxon>Eukaryota</taxon>
        <taxon>Fungi</taxon>
        <taxon>Dikarya</taxon>
        <taxon>Ascomycota</taxon>
        <taxon>Pezizomycotina</taxon>
        <taxon>Dothideomycetes</taxon>
        <taxon>Dothideomycetes incertae sedis</taxon>
        <taxon>Peltaster</taxon>
    </lineage>
</organism>
<evidence type="ECO:0000313" key="2">
    <source>
        <dbReference type="EMBL" id="QIW97906.1"/>
    </source>
</evidence>
<dbReference type="EMBL" id="CP051140">
    <property type="protein sequence ID" value="QIW97906.1"/>
    <property type="molecule type" value="Genomic_DNA"/>
</dbReference>